<dbReference type="Gene3D" id="3.40.50.2300">
    <property type="match status" value="1"/>
</dbReference>
<keyword evidence="3" id="KW-1185">Reference proteome</keyword>
<evidence type="ECO:0000256" key="1">
    <source>
        <dbReference type="SAM" id="MobiDB-lite"/>
    </source>
</evidence>
<evidence type="ECO:0008006" key="4">
    <source>
        <dbReference type="Google" id="ProtNLM"/>
    </source>
</evidence>
<dbReference type="RefSeq" id="WP_027944718.1">
    <property type="nucleotide sequence ID" value="NZ_BSTI01000014.1"/>
</dbReference>
<dbReference type="SUPFAM" id="SSF52172">
    <property type="entry name" value="CheY-like"/>
    <property type="match status" value="1"/>
</dbReference>
<dbReference type="AlphaFoldDB" id="A0A9W6R7W4"/>
<dbReference type="Proteomes" id="UP001165136">
    <property type="component" value="Unassembled WGS sequence"/>
</dbReference>
<dbReference type="EMBL" id="BSTI01000014">
    <property type="protein sequence ID" value="GLY69070.1"/>
    <property type="molecule type" value="Genomic_DNA"/>
</dbReference>
<dbReference type="InterPro" id="IPR011006">
    <property type="entry name" value="CheY-like_superfamily"/>
</dbReference>
<name>A0A9W6R7W4_9PSEU</name>
<feature type="compositionally biased region" description="Basic residues" evidence="1">
    <location>
        <begin position="66"/>
        <end position="76"/>
    </location>
</feature>
<accession>A0A9W6R7W4</accession>
<organism evidence="2 3">
    <name type="scientific">Amycolatopsis taiwanensis</name>
    <dbReference type="NCBI Taxonomy" id="342230"/>
    <lineage>
        <taxon>Bacteria</taxon>
        <taxon>Bacillati</taxon>
        <taxon>Actinomycetota</taxon>
        <taxon>Actinomycetes</taxon>
        <taxon>Pseudonocardiales</taxon>
        <taxon>Pseudonocardiaceae</taxon>
        <taxon>Amycolatopsis</taxon>
    </lineage>
</organism>
<sequence>MIRILVADDEHLVRDAITGLLDLKVVFEVIGQADSGDEALAAAPRLRPDVAPLRRGAAQPADAGSRRHRGRATIRG</sequence>
<protein>
    <recommendedName>
        <fullName evidence="4">Response regulatory domain-containing protein</fullName>
    </recommendedName>
</protein>
<comment type="caution">
    <text evidence="2">The sequence shown here is derived from an EMBL/GenBank/DDBJ whole genome shotgun (WGS) entry which is preliminary data.</text>
</comment>
<evidence type="ECO:0000313" key="2">
    <source>
        <dbReference type="EMBL" id="GLY69070.1"/>
    </source>
</evidence>
<reference evidence="2" key="1">
    <citation type="submission" date="2023-03" db="EMBL/GenBank/DDBJ databases">
        <title>Amycolatopsis taiwanensis NBRC 103393.</title>
        <authorList>
            <person name="Ichikawa N."/>
            <person name="Sato H."/>
            <person name="Tonouchi N."/>
        </authorList>
    </citation>
    <scope>NUCLEOTIDE SEQUENCE</scope>
    <source>
        <strain evidence="2">NBRC 103393</strain>
    </source>
</reference>
<proteinExistence type="predicted"/>
<feature type="region of interest" description="Disordered" evidence="1">
    <location>
        <begin position="51"/>
        <end position="76"/>
    </location>
</feature>
<evidence type="ECO:0000313" key="3">
    <source>
        <dbReference type="Proteomes" id="UP001165136"/>
    </source>
</evidence>
<gene>
    <name evidence="2" type="ORF">Atai01_56890</name>
</gene>